<dbReference type="GO" id="GO:0001731">
    <property type="term" value="P:formation of translation preinitiation complex"/>
    <property type="evidence" value="ECO:0007669"/>
    <property type="project" value="TreeGrafter"/>
</dbReference>
<dbReference type="Proteomes" id="UP001177023">
    <property type="component" value="Unassembled WGS sequence"/>
</dbReference>
<keyword evidence="6" id="KW-1185">Reference proteome</keyword>
<gene>
    <name evidence="5" type="ORF">MSPICULIGERA_LOCUS16611</name>
</gene>
<dbReference type="FunFam" id="3.30.780.10:FF:000004">
    <property type="entry name" value="density-regulated protein-like"/>
    <property type="match status" value="1"/>
</dbReference>
<dbReference type="InterPro" id="IPR036877">
    <property type="entry name" value="SUI1_dom_sf"/>
</dbReference>
<evidence type="ECO:0000256" key="3">
    <source>
        <dbReference type="SAM" id="MobiDB-lite"/>
    </source>
</evidence>
<name>A0AA36CZQ2_9BILA</name>
<dbReference type="InterPro" id="IPR048517">
    <property type="entry name" value="DENR_N"/>
</dbReference>
<dbReference type="Pfam" id="PF21023">
    <property type="entry name" value="DENR_N"/>
    <property type="match status" value="1"/>
</dbReference>
<dbReference type="AlphaFoldDB" id="A0AA36CZQ2"/>
<sequence length="191" mass="20514">MGDVEVETPTEARTLPAGLYGPGPCEGVEYPLTVAYCGACSLPCEYCEFAGMKDACREWAEKNVPGMLEKLEVAPADEDEKKHQKRGGKGNKPGGGAEKKKAAAGPSKVTLQREPRGKKSVTVIRGLAANGIDLKQASKQFASKFACGSSVTAADEIVIQGDVKDNLFDFIPLKWPQIEEDLLDDLGDKKR</sequence>
<dbReference type="PANTHER" id="PTHR12789">
    <property type="entry name" value="DENSITY-REGULATED PROTEIN HOMOLOG"/>
    <property type="match status" value="1"/>
</dbReference>
<dbReference type="GO" id="GO:0003743">
    <property type="term" value="F:translation initiation factor activity"/>
    <property type="evidence" value="ECO:0007669"/>
    <property type="project" value="InterPro"/>
</dbReference>
<dbReference type="InterPro" id="IPR050318">
    <property type="entry name" value="DENR/SUI1_TIF"/>
</dbReference>
<dbReference type="InterPro" id="IPR005873">
    <property type="entry name" value="DENR_eukaryotes"/>
</dbReference>
<proteinExistence type="inferred from homology"/>
<feature type="region of interest" description="Disordered" evidence="3">
    <location>
        <begin position="73"/>
        <end position="117"/>
    </location>
</feature>
<dbReference type="NCBIfam" id="TIGR01159">
    <property type="entry name" value="DRP1"/>
    <property type="match status" value="1"/>
</dbReference>
<dbReference type="InterPro" id="IPR001950">
    <property type="entry name" value="SUI1"/>
</dbReference>
<dbReference type="Pfam" id="PF01253">
    <property type="entry name" value="SUI1"/>
    <property type="match status" value="1"/>
</dbReference>
<dbReference type="PROSITE" id="PS50296">
    <property type="entry name" value="SUI1"/>
    <property type="match status" value="1"/>
</dbReference>
<dbReference type="SUPFAM" id="SSF55159">
    <property type="entry name" value="eIF1-like"/>
    <property type="match status" value="1"/>
</dbReference>
<comment type="similarity">
    <text evidence="1 2">Belongs to the DENR family.</text>
</comment>
<evidence type="ECO:0000259" key="4">
    <source>
        <dbReference type="PROSITE" id="PS50296"/>
    </source>
</evidence>
<dbReference type="CDD" id="cd11607">
    <property type="entry name" value="DENR_C"/>
    <property type="match status" value="1"/>
</dbReference>
<feature type="domain" description="SUI1" evidence="4">
    <location>
        <begin position="116"/>
        <end position="175"/>
    </location>
</feature>
<dbReference type="InterPro" id="IPR046447">
    <property type="entry name" value="DENR_C"/>
</dbReference>
<evidence type="ECO:0000313" key="6">
    <source>
        <dbReference type="Proteomes" id="UP001177023"/>
    </source>
</evidence>
<dbReference type="EMBL" id="CATQJA010002653">
    <property type="protein sequence ID" value="CAJ0578353.1"/>
    <property type="molecule type" value="Genomic_DNA"/>
</dbReference>
<feature type="non-terminal residue" evidence="5">
    <location>
        <position position="191"/>
    </location>
</feature>
<dbReference type="PANTHER" id="PTHR12789:SF0">
    <property type="entry name" value="DENSITY-REGULATED PROTEIN"/>
    <property type="match status" value="1"/>
</dbReference>
<protein>
    <recommendedName>
        <fullName evidence="2">Density-regulated protein</fullName>
    </recommendedName>
</protein>
<evidence type="ECO:0000313" key="5">
    <source>
        <dbReference type="EMBL" id="CAJ0578353.1"/>
    </source>
</evidence>
<organism evidence="5 6">
    <name type="scientific">Mesorhabditis spiculigera</name>
    <dbReference type="NCBI Taxonomy" id="96644"/>
    <lineage>
        <taxon>Eukaryota</taxon>
        <taxon>Metazoa</taxon>
        <taxon>Ecdysozoa</taxon>
        <taxon>Nematoda</taxon>
        <taxon>Chromadorea</taxon>
        <taxon>Rhabditida</taxon>
        <taxon>Rhabditina</taxon>
        <taxon>Rhabditomorpha</taxon>
        <taxon>Rhabditoidea</taxon>
        <taxon>Rhabditidae</taxon>
        <taxon>Mesorhabditinae</taxon>
        <taxon>Mesorhabditis</taxon>
    </lineage>
</organism>
<accession>A0AA36CZQ2</accession>
<comment type="caution">
    <text evidence="5">The sequence shown here is derived from an EMBL/GenBank/DDBJ whole genome shotgun (WGS) entry which is preliminary data.</text>
</comment>
<evidence type="ECO:0000256" key="1">
    <source>
        <dbReference type="ARBA" id="ARBA00007514"/>
    </source>
</evidence>
<reference evidence="5" key="1">
    <citation type="submission" date="2023-06" db="EMBL/GenBank/DDBJ databases">
        <authorList>
            <person name="Delattre M."/>
        </authorList>
    </citation>
    <scope>NUCLEOTIDE SEQUENCE</scope>
    <source>
        <strain evidence="5">AF72</strain>
    </source>
</reference>
<dbReference type="GO" id="GO:0003729">
    <property type="term" value="F:mRNA binding"/>
    <property type="evidence" value="ECO:0007669"/>
    <property type="project" value="TreeGrafter"/>
</dbReference>
<evidence type="ECO:0000256" key="2">
    <source>
        <dbReference type="RuleBase" id="RU361273"/>
    </source>
</evidence>
<dbReference type="Gene3D" id="3.30.780.10">
    <property type="entry name" value="SUI1-like domain"/>
    <property type="match status" value="1"/>
</dbReference>
<dbReference type="GO" id="GO:0002188">
    <property type="term" value="P:translation reinitiation"/>
    <property type="evidence" value="ECO:0007669"/>
    <property type="project" value="TreeGrafter"/>
</dbReference>